<accession>A0A2T4JFJ5</accession>
<evidence type="ECO:0000256" key="3">
    <source>
        <dbReference type="ARBA" id="ARBA00022603"/>
    </source>
</evidence>
<name>A0A2T4JFJ5_FUSBL</name>
<dbReference type="InterPro" id="IPR029063">
    <property type="entry name" value="SAM-dependent_MTases_sf"/>
</dbReference>
<keyword evidence="1 6" id="KW-0963">Cytoplasm</keyword>
<dbReference type="Proteomes" id="UP000241362">
    <property type="component" value="Unassembled WGS sequence"/>
</dbReference>
<protein>
    <recommendedName>
        <fullName evidence="6">Ribosomal RNA small subunit methyltransferase G</fullName>
        <ecNumber evidence="6">2.1.1.170</ecNumber>
    </recommendedName>
    <alternativeName>
        <fullName evidence="6">16S rRNA 7-methylguanosine methyltransferase</fullName>
        <shortName evidence="6">16S rRNA m7G methyltransferase</shortName>
    </alternativeName>
</protein>
<sequence length="202" mass="22024">MWKDLGVGEGGLDKLHAFVALVEKWTVRINLVARSTLPDIWERHIEDSARLCLTAPESPAIWADFGAGGGFPGIVVAVVLQARGAKTRVILVESDLRKATFLRESARLLDLPVEVRSERAESLPPLGADVVSARALTALDGLCALAQRHMAPGGVAIFPKGENYEAEIDAARKNWRFDLETVTDPRHKGAILCLRKIDLARS</sequence>
<proteinExistence type="inferred from homology"/>
<evidence type="ECO:0000256" key="1">
    <source>
        <dbReference type="ARBA" id="ARBA00022490"/>
    </source>
</evidence>
<dbReference type="GO" id="GO:0005829">
    <property type="term" value="C:cytosol"/>
    <property type="evidence" value="ECO:0007669"/>
    <property type="project" value="TreeGrafter"/>
</dbReference>
<evidence type="ECO:0000256" key="6">
    <source>
        <dbReference type="HAMAP-Rule" id="MF_00074"/>
    </source>
</evidence>
<dbReference type="Pfam" id="PF02527">
    <property type="entry name" value="GidB"/>
    <property type="match status" value="1"/>
</dbReference>
<feature type="binding site" evidence="6">
    <location>
        <position position="71"/>
    </location>
    <ligand>
        <name>S-adenosyl-L-methionine</name>
        <dbReference type="ChEBI" id="CHEBI:59789"/>
    </ligand>
</feature>
<evidence type="ECO:0000313" key="8">
    <source>
        <dbReference type="Proteomes" id="UP000241362"/>
    </source>
</evidence>
<dbReference type="PANTHER" id="PTHR31760:SF0">
    <property type="entry name" value="S-ADENOSYL-L-METHIONINE-DEPENDENT METHYLTRANSFERASES SUPERFAMILY PROTEIN"/>
    <property type="match status" value="1"/>
</dbReference>
<keyword evidence="2 6" id="KW-0698">rRNA processing</keyword>
<evidence type="ECO:0000313" key="7">
    <source>
        <dbReference type="EMBL" id="PTE16671.1"/>
    </source>
</evidence>
<dbReference type="EMBL" id="PZKE01000001">
    <property type="protein sequence ID" value="PTE16671.1"/>
    <property type="molecule type" value="Genomic_DNA"/>
</dbReference>
<evidence type="ECO:0000256" key="4">
    <source>
        <dbReference type="ARBA" id="ARBA00022679"/>
    </source>
</evidence>
<feature type="binding site" evidence="6">
    <location>
        <begin position="120"/>
        <end position="121"/>
    </location>
    <ligand>
        <name>S-adenosyl-L-methionine</name>
        <dbReference type="ChEBI" id="CHEBI:59789"/>
    </ligand>
</feature>
<keyword evidence="4 6" id="KW-0808">Transferase</keyword>
<keyword evidence="8" id="KW-1185">Reference proteome</keyword>
<dbReference type="HAMAP" id="MF_00074">
    <property type="entry name" value="16SrRNA_methyltr_G"/>
    <property type="match status" value="1"/>
</dbReference>
<comment type="caution">
    <text evidence="6">Lacks conserved residue(s) required for the propagation of feature annotation.</text>
</comment>
<keyword evidence="5 6" id="KW-0949">S-adenosyl-L-methionine</keyword>
<dbReference type="PIRSF" id="PIRSF003078">
    <property type="entry name" value="GidB"/>
    <property type="match status" value="1"/>
</dbReference>
<dbReference type="InterPro" id="IPR003682">
    <property type="entry name" value="rRNA_ssu_MeTfrase_G"/>
</dbReference>
<comment type="caution">
    <text evidence="7">The sequence shown here is derived from an EMBL/GenBank/DDBJ whole genome shotgun (WGS) entry which is preliminary data.</text>
</comment>
<dbReference type="SUPFAM" id="SSF53335">
    <property type="entry name" value="S-adenosyl-L-methionine-dependent methyltransferases"/>
    <property type="match status" value="1"/>
</dbReference>
<comment type="subcellular location">
    <subcellularLocation>
        <location evidence="6">Cytoplasm</location>
    </subcellularLocation>
</comment>
<dbReference type="EC" id="2.1.1.170" evidence="6"/>
<keyword evidence="3 6" id="KW-0489">Methyltransferase</keyword>
<dbReference type="GO" id="GO:0070043">
    <property type="term" value="F:rRNA (guanine-N7-)-methyltransferase activity"/>
    <property type="evidence" value="ECO:0007669"/>
    <property type="project" value="UniProtKB-UniRule"/>
</dbReference>
<comment type="function">
    <text evidence="6">Specifically methylates the N7 position of guanine in position 527 of 16S rRNA.</text>
</comment>
<evidence type="ECO:0000256" key="2">
    <source>
        <dbReference type="ARBA" id="ARBA00022552"/>
    </source>
</evidence>
<dbReference type="PANTHER" id="PTHR31760">
    <property type="entry name" value="S-ADENOSYL-L-METHIONINE-DEPENDENT METHYLTRANSFERASES SUPERFAMILY PROTEIN"/>
    <property type="match status" value="1"/>
</dbReference>
<comment type="similarity">
    <text evidence="6">Belongs to the methyltransferase superfamily. RNA methyltransferase RsmG family.</text>
</comment>
<feature type="binding site" evidence="6">
    <location>
        <position position="134"/>
    </location>
    <ligand>
        <name>S-adenosyl-L-methionine</name>
        <dbReference type="ChEBI" id="CHEBI:59789"/>
    </ligand>
</feature>
<comment type="catalytic activity">
    <reaction evidence="6">
        <text>guanosine(527) in 16S rRNA + S-adenosyl-L-methionine = N(7)-methylguanosine(527) in 16S rRNA + S-adenosyl-L-homocysteine</text>
        <dbReference type="Rhea" id="RHEA:42732"/>
        <dbReference type="Rhea" id="RHEA-COMP:10209"/>
        <dbReference type="Rhea" id="RHEA-COMP:10210"/>
        <dbReference type="ChEBI" id="CHEBI:57856"/>
        <dbReference type="ChEBI" id="CHEBI:59789"/>
        <dbReference type="ChEBI" id="CHEBI:74269"/>
        <dbReference type="ChEBI" id="CHEBI:74480"/>
        <dbReference type="EC" id="2.1.1.170"/>
    </reaction>
</comment>
<dbReference type="Gene3D" id="3.40.50.150">
    <property type="entry name" value="Vaccinia Virus protein VP39"/>
    <property type="match status" value="1"/>
</dbReference>
<organism evidence="7 8">
    <name type="scientific">Fuscovulum blasticum DSM 2131</name>
    <dbReference type="NCBI Taxonomy" id="1188250"/>
    <lineage>
        <taxon>Bacteria</taxon>
        <taxon>Pseudomonadati</taxon>
        <taxon>Pseudomonadota</taxon>
        <taxon>Alphaproteobacteria</taxon>
        <taxon>Rhodobacterales</taxon>
        <taxon>Paracoccaceae</taxon>
        <taxon>Pseudogemmobacter</taxon>
    </lineage>
</organism>
<gene>
    <name evidence="6" type="primary">rsmG</name>
    <name evidence="7" type="ORF">C5F44_01125</name>
</gene>
<reference evidence="7 8" key="1">
    <citation type="submission" date="2018-03" db="EMBL/GenBank/DDBJ databases">
        <title>Rhodobacter blasticus.</title>
        <authorList>
            <person name="Meyer T.E."/>
            <person name="Miller S."/>
            <person name="Lodha T."/>
            <person name="Gandham S."/>
            <person name="Chintalapati S."/>
            <person name="Chintalapati V.R."/>
        </authorList>
    </citation>
    <scope>NUCLEOTIDE SEQUENCE [LARGE SCALE GENOMIC DNA]</scope>
    <source>
        <strain evidence="7 8">DSM 2131</strain>
    </source>
</reference>
<dbReference type="AlphaFoldDB" id="A0A2T4JFJ5"/>
<feature type="binding site" evidence="6">
    <location>
        <position position="66"/>
    </location>
    <ligand>
        <name>S-adenosyl-L-methionine</name>
        <dbReference type="ChEBI" id="CHEBI:59789"/>
    </ligand>
</feature>
<evidence type="ECO:0000256" key="5">
    <source>
        <dbReference type="ARBA" id="ARBA00022691"/>
    </source>
</evidence>